<protein>
    <recommendedName>
        <fullName evidence="5">Bacterial Ig-like domain-containing protein</fullName>
    </recommendedName>
</protein>
<feature type="compositionally biased region" description="Low complexity" evidence="1">
    <location>
        <begin position="257"/>
        <end position="276"/>
    </location>
</feature>
<dbReference type="EMBL" id="JAERRC010000024">
    <property type="protein sequence ID" value="MBL0705838.1"/>
    <property type="molecule type" value="Genomic_DNA"/>
</dbReference>
<dbReference type="RefSeq" id="WP_189692388.1">
    <property type="nucleotide sequence ID" value="NZ_BNCM01000002.1"/>
</dbReference>
<feature type="compositionally biased region" description="Low complexity" evidence="1">
    <location>
        <begin position="230"/>
        <end position="248"/>
    </location>
</feature>
<keyword evidence="2" id="KW-1133">Transmembrane helix</keyword>
<feature type="transmembrane region" description="Helical" evidence="2">
    <location>
        <begin position="300"/>
        <end position="318"/>
    </location>
</feature>
<proteinExistence type="predicted"/>
<sequence length="322" mass="31345">MSRLAPPTARHVAILAVLVGALGLVLSALLVQGSAPATASTASPSVTGSGTPSPSPSAKAAAAAPSPTAQVTLERVDCDTVRLSAASGSATPLEYRVTDESGRAVTSGTFTGSVSMTLSLSTGHEYTATAEDPATGATLASSGVTSLRQACTVSVAADAPGFADPCGTDRDAVQVPRIIGVDYVSGGSVLVPGVNAATGTVTVEAVARSGYTVTGPSRWTHTFTADPCLAAPEPAAPAGTGPGSAASVPSPPGIPGGPSAAPTPDSPSSAGAPGSSRNEPDVHADPQPAVQASVGTPGPIAWGIMIAVALAGGIVFWLKTRH</sequence>
<keyword evidence="2" id="KW-0472">Membrane</keyword>
<evidence type="ECO:0008006" key="5">
    <source>
        <dbReference type="Google" id="ProtNLM"/>
    </source>
</evidence>
<comment type="caution">
    <text evidence="3">The sequence shown here is derived from an EMBL/GenBank/DDBJ whole genome shotgun (WGS) entry which is preliminary data.</text>
</comment>
<keyword evidence="2" id="KW-0812">Transmembrane</keyword>
<feature type="region of interest" description="Disordered" evidence="1">
    <location>
        <begin position="228"/>
        <end position="292"/>
    </location>
</feature>
<feature type="region of interest" description="Disordered" evidence="1">
    <location>
        <begin position="38"/>
        <end position="66"/>
    </location>
</feature>
<evidence type="ECO:0000313" key="4">
    <source>
        <dbReference type="Proteomes" id="UP000639051"/>
    </source>
</evidence>
<dbReference type="Proteomes" id="UP000639051">
    <property type="component" value="Unassembled WGS sequence"/>
</dbReference>
<keyword evidence="4" id="KW-1185">Reference proteome</keyword>
<accession>A0ABS1K303</accession>
<gene>
    <name evidence="3" type="ORF">JJE72_10000</name>
</gene>
<name>A0ABS1K303_9MICC</name>
<reference evidence="3 4" key="1">
    <citation type="submission" date="2021-01" db="EMBL/GenBank/DDBJ databases">
        <title>Genome public.</title>
        <authorList>
            <person name="Liu C."/>
            <person name="Sun Q."/>
        </authorList>
    </citation>
    <scope>NUCLEOTIDE SEQUENCE [LARGE SCALE GENOMIC DNA]</scope>
    <source>
        <strain evidence="3 4">JC656</strain>
    </source>
</reference>
<evidence type="ECO:0000256" key="2">
    <source>
        <dbReference type="SAM" id="Phobius"/>
    </source>
</evidence>
<organism evidence="3 4">
    <name type="scientific">Sinomonas cellulolyticus</name>
    <dbReference type="NCBI Taxonomy" id="2801916"/>
    <lineage>
        <taxon>Bacteria</taxon>
        <taxon>Bacillati</taxon>
        <taxon>Actinomycetota</taxon>
        <taxon>Actinomycetes</taxon>
        <taxon>Micrococcales</taxon>
        <taxon>Micrococcaceae</taxon>
        <taxon>Sinomonas</taxon>
    </lineage>
</organism>
<evidence type="ECO:0000256" key="1">
    <source>
        <dbReference type="SAM" id="MobiDB-lite"/>
    </source>
</evidence>
<evidence type="ECO:0000313" key="3">
    <source>
        <dbReference type="EMBL" id="MBL0705838.1"/>
    </source>
</evidence>